<dbReference type="HOGENOM" id="CLU_043552_2_2_1"/>
<gene>
    <name evidence="7" type="ORF">KUCA_T00002116001</name>
</gene>
<evidence type="ECO:0000256" key="3">
    <source>
        <dbReference type="ARBA" id="ARBA00022845"/>
    </source>
</evidence>
<evidence type="ECO:0000256" key="2">
    <source>
        <dbReference type="ARBA" id="ARBA00022540"/>
    </source>
</evidence>
<protein>
    <recommendedName>
        <fullName evidence="9">Eukaryotic translation initiation factor 4E</fullName>
    </recommendedName>
</protein>
<dbReference type="PROSITE" id="PS00813">
    <property type="entry name" value="IF4E"/>
    <property type="match status" value="1"/>
</dbReference>
<dbReference type="OrthoDB" id="590761at2759"/>
<evidence type="ECO:0000313" key="8">
    <source>
        <dbReference type="Proteomes" id="UP000019384"/>
    </source>
</evidence>
<dbReference type="Pfam" id="PF01652">
    <property type="entry name" value="IF4E"/>
    <property type="match status" value="1"/>
</dbReference>
<proteinExistence type="inferred from homology"/>
<keyword evidence="5 6" id="KW-0648">Protein biosynthesis</keyword>
<evidence type="ECO:0000256" key="6">
    <source>
        <dbReference type="RuleBase" id="RU004374"/>
    </source>
</evidence>
<reference evidence="7" key="2">
    <citation type="submission" date="2014-02" db="EMBL/GenBank/DDBJ databases">
        <title>Complete DNA sequence of /Kuraishia capsulata/ illustrates novel genomic features among budding yeasts (/Saccharomycotina/).</title>
        <authorList>
            <person name="Morales L."/>
            <person name="Noel B."/>
            <person name="Porcel B."/>
            <person name="Marcet-Houben M."/>
            <person name="Hullo M-F."/>
            <person name="Sacerdot C."/>
            <person name="Tekaia F."/>
            <person name="Leh-Louis V."/>
            <person name="Despons L."/>
            <person name="Khanna V."/>
            <person name="Aury J-M."/>
            <person name="Barbe V."/>
            <person name="Couloux A."/>
            <person name="Labadie K."/>
            <person name="Pelletier E."/>
            <person name="Souciet J-L."/>
            <person name="Boekhout T."/>
            <person name="Gabaldon T."/>
            <person name="Wincker P."/>
            <person name="Dujon B."/>
        </authorList>
    </citation>
    <scope>NUCLEOTIDE SEQUENCE</scope>
    <source>
        <strain evidence="7">CBS 1993</strain>
    </source>
</reference>
<comment type="similarity">
    <text evidence="1 6">Belongs to the eukaryotic initiation factor 4E family.</text>
</comment>
<dbReference type="EMBL" id="HG793126">
    <property type="protein sequence ID" value="CDK26145.1"/>
    <property type="molecule type" value="Genomic_DNA"/>
</dbReference>
<evidence type="ECO:0008006" key="9">
    <source>
        <dbReference type="Google" id="ProtNLM"/>
    </source>
</evidence>
<dbReference type="AlphaFoldDB" id="W6MV92"/>
<accession>W6MV92</accession>
<name>W6MV92_9ASCO</name>
<dbReference type="PANTHER" id="PTHR11960:SF8">
    <property type="entry name" value="EUKARYOTIC TRANSLATION INITIATION FACTOR 4E1-RELATED"/>
    <property type="match status" value="1"/>
</dbReference>
<dbReference type="InterPro" id="IPR023398">
    <property type="entry name" value="TIF_eIF4e-like"/>
</dbReference>
<dbReference type="GO" id="GO:0098808">
    <property type="term" value="F:mRNA cap binding"/>
    <property type="evidence" value="ECO:0007669"/>
    <property type="project" value="EnsemblFungi"/>
</dbReference>
<keyword evidence="8" id="KW-1185">Reference proteome</keyword>
<dbReference type="GO" id="GO:0032266">
    <property type="term" value="F:phosphatidylinositol-3-phosphate binding"/>
    <property type="evidence" value="ECO:0007669"/>
    <property type="project" value="EnsemblFungi"/>
</dbReference>
<dbReference type="Proteomes" id="UP000019384">
    <property type="component" value="Unassembled WGS sequence"/>
</dbReference>
<dbReference type="InterPro" id="IPR001040">
    <property type="entry name" value="TIF_eIF_4E"/>
</dbReference>
<dbReference type="GO" id="GO:0000340">
    <property type="term" value="F:RNA 7-methylguanosine cap binding"/>
    <property type="evidence" value="ECO:0007669"/>
    <property type="project" value="TreeGrafter"/>
</dbReference>
<keyword evidence="3" id="KW-0810">Translation regulation</keyword>
<sequence length="207" mass="23913">MSEELVQNAQGLSLDENNGDKTVLDSVDEFNVKHPLNSKWTLWYTKPKVSDSEEWSDLLRPVIKFGTVEEFWGIYNSVPKASDLPIKADYHLFRDDIRPEWEDERNSKGGRWSYQFRRKRDVDINELWIRTLLSAVGETIEDEENEVNGIVLNVRKSNYRVGVWTKSTNADSLKSIGQKLKLILKLDENDHVEFISHADSSAPAFIV</sequence>
<dbReference type="RefSeq" id="XP_022458153.1">
    <property type="nucleotide sequence ID" value="XM_022604365.1"/>
</dbReference>
<evidence type="ECO:0000313" key="7">
    <source>
        <dbReference type="EMBL" id="CDK26145.1"/>
    </source>
</evidence>
<dbReference type="GeneID" id="34519541"/>
<dbReference type="PANTHER" id="PTHR11960">
    <property type="entry name" value="EUKARYOTIC TRANSLATION INITIATION FACTOR 4E RELATED"/>
    <property type="match status" value="1"/>
</dbReference>
<dbReference type="SUPFAM" id="SSF55418">
    <property type="entry name" value="eIF4e-like"/>
    <property type="match status" value="1"/>
</dbReference>
<dbReference type="GO" id="GO:0010494">
    <property type="term" value="C:cytoplasmic stress granule"/>
    <property type="evidence" value="ECO:0007669"/>
    <property type="project" value="EnsemblFungi"/>
</dbReference>
<dbReference type="GO" id="GO:0051726">
    <property type="term" value="P:regulation of cell cycle"/>
    <property type="evidence" value="ECO:0007669"/>
    <property type="project" value="EnsemblFungi"/>
</dbReference>
<dbReference type="STRING" id="1382522.W6MV92"/>
<dbReference type="GO" id="GO:0003743">
    <property type="term" value="F:translation initiation factor activity"/>
    <property type="evidence" value="ECO:0007669"/>
    <property type="project" value="UniProtKB-KW"/>
</dbReference>
<dbReference type="InterPro" id="IPR019770">
    <property type="entry name" value="TIF_eIF_4E_CS"/>
</dbReference>
<evidence type="ECO:0000256" key="5">
    <source>
        <dbReference type="ARBA" id="ARBA00022917"/>
    </source>
</evidence>
<organism evidence="7 8">
    <name type="scientific">Kuraishia capsulata CBS 1993</name>
    <dbReference type="NCBI Taxonomy" id="1382522"/>
    <lineage>
        <taxon>Eukaryota</taxon>
        <taxon>Fungi</taxon>
        <taxon>Dikarya</taxon>
        <taxon>Ascomycota</taxon>
        <taxon>Saccharomycotina</taxon>
        <taxon>Pichiomycetes</taxon>
        <taxon>Pichiales</taxon>
        <taxon>Pichiaceae</taxon>
        <taxon>Kuraishia</taxon>
    </lineage>
</organism>
<dbReference type="GO" id="GO:0000184">
    <property type="term" value="P:nuclear-transcribed mRNA catabolic process, nonsense-mediated decay"/>
    <property type="evidence" value="ECO:0007669"/>
    <property type="project" value="EnsemblFungi"/>
</dbReference>
<evidence type="ECO:0000256" key="4">
    <source>
        <dbReference type="ARBA" id="ARBA00022884"/>
    </source>
</evidence>
<dbReference type="GO" id="GO:1901195">
    <property type="term" value="P:positive regulation of formation of translation preinitiation complex"/>
    <property type="evidence" value="ECO:0007669"/>
    <property type="project" value="EnsemblFungi"/>
</dbReference>
<dbReference type="GO" id="GO:0005634">
    <property type="term" value="C:nucleus"/>
    <property type="evidence" value="ECO:0007669"/>
    <property type="project" value="EnsemblFungi"/>
</dbReference>
<keyword evidence="2 6" id="KW-0396">Initiation factor</keyword>
<keyword evidence="4 6" id="KW-0694">RNA-binding</keyword>
<reference evidence="7" key="1">
    <citation type="submission" date="2013-12" db="EMBL/GenBank/DDBJ databases">
        <authorList>
            <person name="Genoscope - CEA"/>
        </authorList>
    </citation>
    <scope>NUCLEOTIDE SEQUENCE</scope>
    <source>
        <strain evidence="7">CBS 1993</strain>
    </source>
</reference>
<dbReference type="Gene3D" id="3.30.760.10">
    <property type="entry name" value="RNA Cap, Translation Initiation Factor Eif4e"/>
    <property type="match status" value="1"/>
</dbReference>
<dbReference type="GO" id="GO:0016281">
    <property type="term" value="C:eukaryotic translation initiation factor 4F complex"/>
    <property type="evidence" value="ECO:0007669"/>
    <property type="project" value="EnsemblFungi"/>
</dbReference>
<evidence type="ECO:0000256" key="1">
    <source>
        <dbReference type="ARBA" id="ARBA00009860"/>
    </source>
</evidence>